<dbReference type="NCBIfam" id="NF006625">
    <property type="entry name" value="PRK09194.1"/>
    <property type="match status" value="1"/>
</dbReference>
<dbReference type="GO" id="GO:0004827">
    <property type="term" value="F:proline-tRNA ligase activity"/>
    <property type="evidence" value="ECO:0007669"/>
    <property type="project" value="UniProtKB-UniRule"/>
</dbReference>
<evidence type="ECO:0000256" key="4">
    <source>
        <dbReference type="ARBA" id="ARBA00022598"/>
    </source>
</evidence>
<evidence type="ECO:0000256" key="12">
    <source>
        <dbReference type="HAMAP-Rule" id="MF_01569"/>
    </source>
</evidence>
<dbReference type="InterPro" id="IPR004500">
    <property type="entry name" value="Pro-tRNA-synth_IIa_bac-type"/>
</dbReference>
<dbReference type="PANTHER" id="PTHR42753:SF2">
    <property type="entry name" value="PROLINE--TRNA LIGASE"/>
    <property type="match status" value="1"/>
</dbReference>
<comment type="similarity">
    <text evidence="11 12">Belongs to the class-II aminoacyl-tRNA synthetase family. ProS type 1 subfamily.</text>
</comment>
<dbReference type="AlphaFoldDB" id="A0A4Y3KAK3"/>
<comment type="subunit">
    <text evidence="2 12">Homodimer.</text>
</comment>
<dbReference type="Pfam" id="PF00587">
    <property type="entry name" value="tRNA-synt_2b"/>
    <property type="match status" value="1"/>
</dbReference>
<evidence type="ECO:0000256" key="10">
    <source>
        <dbReference type="ARBA" id="ARBA00053664"/>
    </source>
</evidence>
<dbReference type="FunFam" id="3.30.930.10:FF:000065">
    <property type="entry name" value="Proline--tRNA ligase"/>
    <property type="match status" value="1"/>
</dbReference>
<evidence type="ECO:0000259" key="13">
    <source>
        <dbReference type="PROSITE" id="PS50862"/>
    </source>
</evidence>
<dbReference type="Gene3D" id="3.30.930.10">
    <property type="entry name" value="Bira Bifunctional Protein, Domain 2"/>
    <property type="match status" value="2"/>
</dbReference>
<dbReference type="SUPFAM" id="SSF52954">
    <property type="entry name" value="Class II aaRS ABD-related"/>
    <property type="match status" value="1"/>
</dbReference>
<dbReference type="FunFam" id="3.30.930.10:FF:000066">
    <property type="entry name" value="Proline--tRNA ligase"/>
    <property type="match status" value="1"/>
</dbReference>
<evidence type="ECO:0000256" key="11">
    <source>
        <dbReference type="ARBA" id="ARBA00060755"/>
    </source>
</evidence>
<comment type="function">
    <text evidence="10 12">Catalyzes the attachment of proline to tRNA(Pro) in a two-step reaction: proline is first activated by ATP to form Pro-AMP and then transferred to the acceptor end of tRNA(Pro). As ProRS can inadvertently accommodate and process non-cognate amino acids such as alanine and cysteine, to avoid such errors it has two additional distinct editing activities against alanine. One activity is designated as 'pretransfer' editing and involves the tRNA(Pro)-independent hydrolysis of activated Ala-AMP. The other activity is designated 'posttransfer' editing and involves deacylation of mischarged Ala-tRNA(Pro). The misacylated Cys-tRNA(Pro) is not edited by ProRS.</text>
</comment>
<dbReference type="InterPro" id="IPR007214">
    <property type="entry name" value="YbaK/aa-tRNA-synth-assoc-dom"/>
</dbReference>
<dbReference type="Pfam" id="PF04073">
    <property type="entry name" value="tRNA_edit"/>
    <property type="match status" value="1"/>
</dbReference>
<dbReference type="EMBL" id="BJLP01000005">
    <property type="protein sequence ID" value="GEA80025.1"/>
    <property type="molecule type" value="Genomic_DNA"/>
</dbReference>
<dbReference type="InterPro" id="IPR006195">
    <property type="entry name" value="aa-tRNA-synth_II"/>
</dbReference>
<comment type="subcellular location">
    <subcellularLocation>
        <location evidence="1 12">Cytoplasm</location>
    </subcellularLocation>
</comment>
<evidence type="ECO:0000313" key="15">
    <source>
        <dbReference type="Proteomes" id="UP000315842"/>
    </source>
</evidence>
<comment type="domain">
    <text evidence="12">Consists of three domains: the N-terminal catalytic domain, the editing domain and the C-terminal anticodon-binding domain.</text>
</comment>
<keyword evidence="4 12" id="KW-0436">Ligase</keyword>
<keyword evidence="6 12" id="KW-0067">ATP-binding</keyword>
<keyword evidence="7 12" id="KW-0648">Protein biosynthesis</keyword>
<dbReference type="SUPFAM" id="SSF55681">
    <property type="entry name" value="Class II aaRS and biotin synthetases"/>
    <property type="match status" value="1"/>
</dbReference>
<gene>
    <name evidence="12 14" type="primary">proS</name>
    <name evidence="14" type="ORF">CUD01_04690</name>
</gene>
<evidence type="ECO:0000256" key="5">
    <source>
        <dbReference type="ARBA" id="ARBA00022741"/>
    </source>
</evidence>
<dbReference type="Gene3D" id="3.90.960.10">
    <property type="entry name" value="YbaK/aminoacyl-tRNA synthetase-associated domain"/>
    <property type="match status" value="1"/>
</dbReference>
<dbReference type="InterPro" id="IPR044140">
    <property type="entry name" value="ProRS_anticodon_short"/>
</dbReference>
<dbReference type="GO" id="GO:0006433">
    <property type="term" value="P:prolyl-tRNA aminoacylation"/>
    <property type="evidence" value="ECO:0007669"/>
    <property type="project" value="UniProtKB-UniRule"/>
</dbReference>
<evidence type="ECO:0000256" key="8">
    <source>
        <dbReference type="ARBA" id="ARBA00023146"/>
    </source>
</evidence>
<keyword evidence="5 12" id="KW-0547">Nucleotide-binding</keyword>
<reference evidence="14 15" key="1">
    <citation type="submission" date="2019-06" db="EMBL/GenBank/DDBJ databases">
        <title>Whole genome shotgun sequence of Cellulomonas uda NBRC 3747.</title>
        <authorList>
            <person name="Hosoyama A."/>
            <person name="Uohara A."/>
            <person name="Ohji S."/>
            <person name="Ichikawa N."/>
        </authorList>
    </citation>
    <scope>NUCLEOTIDE SEQUENCE [LARGE SCALE GENOMIC DNA]</scope>
    <source>
        <strain evidence="14 15">NBRC 3747</strain>
    </source>
</reference>
<dbReference type="PROSITE" id="PS50862">
    <property type="entry name" value="AA_TRNA_LIGASE_II"/>
    <property type="match status" value="1"/>
</dbReference>
<name>A0A4Y3KAK3_CELUD</name>
<comment type="caution">
    <text evidence="14">The sequence shown here is derived from an EMBL/GenBank/DDBJ whole genome shotgun (WGS) entry which is preliminary data.</text>
</comment>
<proteinExistence type="inferred from homology"/>
<evidence type="ECO:0000256" key="1">
    <source>
        <dbReference type="ARBA" id="ARBA00004496"/>
    </source>
</evidence>
<keyword evidence="8 12" id="KW-0030">Aminoacyl-tRNA synthetase</keyword>
<dbReference type="InterPro" id="IPR050062">
    <property type="entry name" value="Pro-tRNA_synthetase"/>
</dbReference>
<sequence>MPGNARGATRLPLMLLRLSTLFVRTLREDPADAEVASHKLLVRAGYIRRAAPGIYTWLPLGLRVLAKVEAVVREEMSAAGAQEVHFPALLPREPYEATGRWTEYGPNIFRLKDRKGNDYLLAPTHEEMFTLLVKDLYSSYKDLPLSIYQIQTKYRDEARPRAGLIRGREFVMKDAYSFDVDDAGLEASYEAQRLAYQRIFDRLGLEYVIVAATSGAMGGSRSEEFLTPTAIGEDTFVRSPGGYAANVEAVTTVVPEALPFDDAPAAHVEDTPDTPTIDTLVALANERFARPDRAWTAADTLKNVVLALVHPDGARELVVVGLPGDREVDLKRLEAAVAPAEVEAAGDADFAAHPELVRGYIGPAVLGPNADGRAADDPERTAVRYLLDPRVVAGTRWITGANEPGRHVFDLVAGRDFTADGTVEAAEVRAGDPAPDGSGPLELARGIEIGHIFQLGRKYAAALGLTVLDQNGKAQVVTMGSYGIGVTRVLAALAEANHDDKGLAWPAHVAPAHVHLVATGKDQAVFDAADELARELEARGVEVLYDDRPKVSPGVKFADAELFGVPLVVVVGRGLADGVVEVRSRAGGDSENVPVADAVEVVAGRVAALL</sequence>
<evidence type="ECO:0000313" key="14">
    <source>
        <dbReference type="EMBL" id="GEA80025.1"/>
    </source>
</evidence>
<dbReference type="Proteomes" id="UP000315842">
    <property type="component" value="Unassembled WGS sequence"/>
</dbReference>
<dbReference type="EC" id="6.1.1.15" evidence="12"/>
<feature type="domain" description="Aminoacyl-transfer RNA synthetases class-II family profile" evidence="13">
    <location>
        <begin position="48"/>
        <end position="506"/>
    </location>
</feature>
<dbReference type="SUPFAM" id="SSF55826">
    <property type="entry name" value="YbaK/ProRS associated domain"/>
    <property type="match status" value="1"/>
</dbReference>
<dbReference type="InterPro" id="IPR036621">
    <property type="entry name" value="Anticodon-bd_dom_sf"/>
</dbReference>
<dbReference type="GO" id="GO:0002161">
    <property type="term" value="F:aminoacyl-tRNA deacylase activity"/>
    <property type="evidence" value="ECO:0007669"/>
    <property type="project" value="InterPro"/>
</dbReference>
<keyword evidence="15" id="KW-1185">Reference proteome</keyword>
<organism evidence="14 15">
    <name type="scientific">Cellulomonas uda</name>
    <dbReference type="NCBI Taxonomy" id="1714"/>
    <lineage>
        <taxon>Bacteria</taxon>
        <taxon>Bacillati</taxon>
        <taxon>Actinomycetota</taxon>
        <taxon>Actinomycetes</taxon>
        <taxon>Micrococcales</taxon>
        <taxon>Cellulomonadaceae</taxon>
        <taxon>Cellulomonas</taxon>
    </lineage>
</organism>
<dbReference type="InterPro" id="IPR002316">
    <property type="entry name" value="Pro-tRNA-ligase_IIa"/>
</dbReference>
<dbReference type="Gene3D" id="3.40.50.800">
    <property type="entry name" value="Anticodon-binding domain"/>
    <property type="match status" value="1"/>
</dbReference>
<evidence type="ECO:0000256" key="2">
    <source>
        <dbReference type="ARBA" id="ARBA00011738"/>
    </source>
</evidence>
<dbReference type="PRINTS" id="PR01046">
    <property type="entry name" value="TRNASYNTHPRO"/>
</dbReference>
<dbReference type="PANTHER" id="PTHR42753">
    <property type="entry name" value="MITOCHONDRIAL RIBOSOME PROTEIN L39/PROLYL-TRNA LIGASE FAMILY MEMBER"/>
    <property type="match status" value="1"/>
</dbReference>
<dbReference type="HAMAP" id="MF_01569">
    <property type="entry name" value="Pro_tRNA_synth_type1"/>
    <property type="match status" value="1"/>
</dbReference>
<evidence type="ECO:0000256" key="9">
    <source>
        <dbReference type="ARBA" id="ARBA00047671"/>
    </source>
</evidence>
<evidence type="ECO:0000256" key="3">
    <source>
        <dbReference type="ARBA" id="ARBA00022490"/>
    </source>
</evidence>
<dbReference type="GO" id="GO:0005524">
    <property type="term" value="F:ATP binding"/>
    <property type="evidence" value="ECO:0007669"/>
    <property type="project" value="UniProtKB-UniRule"/>
</dbReference>
<protein>
    <recommendedName>
        <fullName evidence="12">Proline--tRNA ligase</fullName>
        <ecNumber evidence="12">6.1.1.15</ecNumber>
    </recommendedName>
    <alternativeName>
        <fullName evidence="12">Prolyl-tRNA synthetase</fullName>
        <shortName evidence="12">ProRS</shortName>
    </alternativeName>
</protein>
<dbReference type="NCBIfam" id="TIGR00409">
    <property type="entry name" value="proS_fam_II"/>
    <property type="match status" value="1"/>
</dbReference>
<comment type="catalytic activity">
    <reaction evidence="9 12">
        <text>tRNA(Pro) + L-proline + ATP = L-prolyl-tRNA(Pro) + AMP + diphosphate</text>
        <dbReference type="Rhea" id="RHEA:14305"/>
        <dbReference type="Rhea" id="RHEA-COMP:9700"/>
        <dbReference type="Rhea" id="RHEA-COMP:9702"/>
        <dbReference type="ChEBI" id="CHEBI:30616"/>
        <dbReference type="ChEBI" id="CHEBI:33019"/>
        <dbReference type="ChEBI" id="CHEBI:60039"/>
        <dbReference type="ChEBI" id="CHEBI:78442"/>
        <dbReference type="ChEBI" id="CHEBI:78532"/>
        <dbReference type="ChEBI" id="CHEBI:456215"/>
        <dbReference type="EC" id="6.1.1.15"/>
    </reaction>
</comment>
<evidence type="ECO:0000256" key="6">
    <source>
        <dbReference type="ARBA" id="ARBA00022840"/>
    </source>
</evidence>
<evidence type="ECO:0000256" key="7">
    <source>
        <dbReference type="ARBA" id="ARBA00022917"/>
    </source>
</evidence>
<dbReference type="InterPro" id="IPR004154">
    <property type="entry name" value="Anticodon-bd"/>
</dbReference>
<dbReference type="InterPro" id="IPR033730">
    <property type="entry name" value="ProRS_core_prok"/>
</dbReference>
<dbReference type="GO" id="GO:0005829">
    <property type="term" value="C:cytosol"/>
    <property type="evidence" value="ECO:0007669"/>
    <property type="project" value="TreeGrafter"/>
</dbReference>
<dbReference type="CDD" id="cd00779">
    <property type="entry name" value="ProRS_core_prok"/>
    <property type="match status" value="1"/>
</dbReference>
<accession>A0A4Y3KAK3</accession>
<dbReference type="InterPro" id="IPR002314">
    <property type="entry name" value="aa-tRNA-synt_IIb"/>
</dbReference>
<dbReference type="InterPro" id="IPR045864">
    <property type="entry name" value="aa-tRNA-synth_II/BPL/LPL"/>
</dbReference>
<dbReference type="CDD" id="cd00861">
    <property type="entry name" value="ProRS_anticodon_short"/>
    <property type="match status" value="1"/>
</dbReference>
<dbReference type="InterPro" id="IPR036754">
    <property type="entry name" value="YbaK/aa-tRNA-synt-asso_dom_sf"/>
</dbReference>
<keyword evidence="3 12" id="KW-0963">Cytoplasm</keyword>
<dbReference type="InterPro" id="IPR023717">
    <property type="entry name" value="Pro-tRNA-Synthase_IIa_type1"/>
</dbReference>
<dbReference type="Pfam" id="PF03129">
    <property type="entry name" value="HGTP_anticodon"/>
    <property type="match status" value="1"/>
</dbReference>